<dbReference type="PROSITE" id="PS50222">
    <property type="entry name" value="EF_HAND_2"/>
    <property type="match status" value="4"/>
</dbReference>
<evidence type="ECO:0000256" key="4">
    <source>
        <dbReference type="ARBA" id="ARBA00022737"/>
    </source>
</evidence>
<dbReference type="GO" id="GO:0005788">
    <property type="term" value="C:endoplasmic reticulum lumen"/>
    <property type="evidence" value="ECO:0007669"/>
    <property type="project" value="UniProtKB-SubCell"/>
</dbReference>
<gene>
    <name evidence="13" type="ORF">MSPICULIGERA_LOCUS15133</name>
</gene>
<feature type="domain" description="EF-hand" evidence="12">
    <location>
        <begin position="102"/>
        <end position="137"/>
    </location>
</feature>
<dbReference type="SUPFAM" id="SSF47473">
    <property type="entry name" value="EF-hand"/>
    <property type="match status" value="2"/>
</dbReference>
<keyword evidence="6" id="KW-0106">Calcium</keyword>
<keyword evidence="7" id="KW-0325">Glycoprotein</keyword>
<dbReference type="InterPro" id="IPR011992">
    <property type="entry name" value="EF-hand-dom_pair"/>
</dbReference>
<proteinExistence type="predicted"/>
<comment type="function">
    <text evidence="9">Probable molecular chaperone assisting protein biosynthesis and transport in the endoplasmic reticulum. Required for the proper biosynthesis and transport of pulmonary surfactant-associated protein A/SP-A, pulmonary surfactant-associated protein D/SP-D and the lipid transporter ABCA3. By regulating both the proper expression and the degradation through the endoplasmic reticulum-associated protein degradation pathway of these proteins plays a crucial role in pulmonary surfactant homeostasis. Has an anti-fibrotic activity by negatively regulating the secretion of type I and type III collagens. This calcium-binding protein also transiently associates with immature PCSK6 and regulates its secretion.</text>
</comment>
<evidence type="ECO:0000256" key="2">
    <source>
        <dbReference type="ARBA" id="ARBA00022723"/>
    </source>
</evidence>
<dbReference type="FunFam" id="1.10.238.10:FF:000104">
    <property type="entry name" value="calumenin isoform X1"/>
    <property type="match status" value="1"/>
</dbReference>
<sequence>MLKLLLTLCLLTVAAVMADKERVIDGAGARMRGHHHADGESDDVDHQAILGSKHRAEEFDHLPAEESQQRLRVLAQRMDKNGDGFVDEAELTEWIRNSMKSLDDEEAGERMKEMDSDGDNKISWDEYVADSFPETDLAKLDHDDKKLLNEDRKYFAVADQDGDGKLSEEELRAFLNPENYDHMHKVLVEVTLMEKDENGDGAIDLNEFLGEMKDQPHSDWHQVEKTRFAQEYDLDKDGFLRGEEVRKWLIPDLYQVAVQESRHLIQTADKDQDGKLSIEEIVDEYRTFVGSEATNYGEHLKTVHEEL</sequence>
<keyword evidence="3" id="KW-0732">Signal</keyword>
<dbReference type="EMBL" id="CATQJA010002647">
    <property type="protein sequence ID" value="CAJ0576848.1"/>
    <property type="molecule type" value="Genomic_DNA"/>
</dbReference>
<dbReference type="GO" id="GO:0005509">
    <property type="term" value="F:calcium ion binding"/>
    <property type="evidence" value="ECO:0007669"/>
    <property type="project" value="InterPro"/>
</dbReference>
<evidence type="ECO:0000256" key="1">
    <source>
        <dbReference type="ARBA" id="ARBA00004319"/>
    </source>
</evidence>
<comment type="subcellular location">
    <subcellularLocation>
        <location evidence="1">Endoplasmic reticulum lumen</location>
    </subcellularLocation>
</comment>
<feature type="domain" description="EF-hand" evidence="12">
    <location>
        <begin position="66"/>
        <end position="101"/>
    </location>
</feature>
<evidence type="ECO:0000259" key="12">
    <source>
        <dbReference type="PROSITE" id="PS50222"/>
    </source>
</evidence>
<feature type="domain" description="EF-hand" evidence="12">
    <location>
        <begin position="256"/>
        <end position="291"/>
    </location>
</feature>
<feature type="non-terminal residue" evidence="13">
    <location>
        <position position="307"/>
    </location>
</feature>
<reference evidence="13" key="1">
    <citation type="submission" date="2023-06" db="EMBL/GenBank/DDBJ databases">
        <authorList>
            <person name="Delattre M."/>
        </authorList>
    </citation>
    <scope>NUCLEOTIDE SEQUENCE</scope>
    <source>
        <strain evidence="13">AF72</strain>
    </source>
</reference>
<keyword evidence="4" id="KW-0677">Repeat</keyword>
<comment type="subunit">
    <text evidence="10">Interacts with PCSK6 (immature form including the propeptide); probably involved in the maturation and the secretion of PCSK6.</text>
</comment>
<comment type="caution">
    <text evidence="13">The sequence shown here is derived from an EMBL/GenBank/DDBJ whole genome shotgun (WGS) entry which is preliminary data.</text>
</comment>
<dbReference type="AlphaFoldDB" id="A0AA36CYP0"/>
<dbReference type="Gene3D" id="1.10.238.10">
    <property type="entry name" value="EF-hand"/>
    <property type="match status" value="3"/>
</dbReference>
<dbReference type="GO" id="GO:0015031">
    <property type="term" value="P:protein transport"/>
    <property type="evidence" value="ECO:0007669"/>
    <property type="project" value="UniProtKB-ARBA"/>
</dbReference>
<keyword evidence="8" id="KW-0143">Chaperone</keyword>
<evidence type="ECO:0000256" key="8">
    <source>
        <dbReference type="ARBA" id="ARBA00023186"/>
    </source>
</evidence>
<evidence type="ECO:0000256" key="3">
    <source>
        <dbReference type="ARBA" id="ARBA00022729"/>
    </source>
</evidence>
<organism evidence="13 14">
    <name type="scientific">Mesorhabditis spiculigera</name>
    <dbReference type="NCBI Taxonomy" id="96644"/>
    <lineage>
        <taxon>Eukaryota</taxon>
        <taxon>Metazoa</taxon>
        <taxon>Ecdysozoa</taxon>
        <taxon>Nematoda</taxon>
        <taxon>Chromadorea</taxon>
        <taxon>Rhabditida</taxon>
        <taxon>Rhabditina</taxon>
        <taxon>Rhabditomorpha</taxon>
        <taxon>Rhabditoidea</taxon>
        <taxon>Rhabditidae</taxon>
        <taxon>Mesorhabditinae</taxon>
        <taxon>Mesorhabditis</taxon>
    </lineage>
</organism>
<dbReference type="Pfam" id="PF13499">
    <property type="entry name" value="EF-hand_7"/>
    <property type="match status" value="3"/>
</dbReference>
<evidence type="ECO:0000256" key="6">
    <source>
        <dbReference type="ARBA" id="ARBA00022837"/>
    </source>
</evidence>
<dbReference type="PANTHER" id="PTHR10827:SF95">
    <property type="entry name" value="LD34388P"/>
    <property type="match status" value="1"/>
</dbReference>
<dbReference type="InterPro" id="IPR018247">
    <property type="entry name" value="EF_Hand_1_Ca_BS"/>
</dbReference>
<evidence type="ECO:0000313" key="14">
    <source>
        <dbReference type="Proteomes" id="UP001177023"/>
    </source>
</evidence>
<dbReference type="PANTHER" id="PTHR10827">
    <property type="entry name" value="RETICULOCALBIN"/>
    <property type="match status" value="1"/>
</dbReference>
<dbReference type="Proteomes" id="UP001177023">
    <property type="component" value="Unassembled WGS sequence"/>
</dbReference>
<evidence type="ECO:0000313" key="13">
    <source>
        <dbReference type="EMBL" id="CAJ0576848.1"/>
    </source>
</evidence>
<dbReference type="InterPro" id="IPR002048">
    <property type="entry name" value="EF_hand_dom"/>
</dbReference>
<dbReference type="PROSITE" id="PS00018">
    <property type="entry name" value="EF_HAND_1"/>
    <property type="match status" value="5"/>
</dbReference>
<keyword evidence="14" id="KW-1185">Reference proteome</keyword>
<evidence type="ECO:0000256" key="11">
    <source>
        <dbReference type="ARBA" id="ARBA00072696"/>
    </source>
</evidence>
<evidence type="ECO:0000256" key="5">
    <source>
        <dbReference type="ARBA" id="ARBA00022824"/>
    </source>
</evidence>
<keyword evidence="2" id="KW-0479">Metal-binding</keyword>
<protein>
    <recommendedName>
        <fullName evidence="11">Reticulocalbin-3</fullName>
    </recommendedName>
</protein>
<name>A0AA36CYP0_9BILA</name>
<feature type="domain" description="EF-hand" evidence="12">
    <location>
        <begin position="146"/>
        <end position="181"/>
    </location>
</feature>
<evidence type="ECO:0000256" key="7">
    <source>
        <dbReference type="ARBA" id="ARBA00023180"/>
    </source>
</evidence>
<accession>A0AA36CYP0</accession>
<dbReference type="SMART" id="SM00054">
    <property type="entry name" value="EFh"/>
    <property type="match status" value="6"/>
</dbReference>
<evidence type="ECO:0000256" key="9">
    <source>
        <dbReference type="ARBA" id="ARBA00056975"/>
    </source>
</evidence>
<evidence type="ECO:0000256" key="10">
    <source>
        <dbReference type="ARBA" id="ARBA00063143"/>
    </source>
</evidence>
<keyword evidence="5" id="KW-0256">Endoplasmic reticulum</keyword>